<dbReference type="InterPro" id="IPR014462">
    <property type="entry name" value="Phage_Mu_Gp45"/>
</dbReference>
<evidence type="ECO:0000259" key="2">
    <source>
        <dbReference type="Pfam" id="PF06890"/>
    </source>
</evidence>
<evidence type="ECO:0000313" key="3">
    <source>
        <dbReference type="EMBL" id="NDV11681.1"/>
    </source>
</evidence>
<dbReference type="Proteomes" id="UP000482578">
    <property type="component" value="Unassembled WGS sequence"/>
</dbReference>
<dbReference type="InterPro" id="IPR053861">
    <property type="entry name" value="Phage_Mu_Gp45_N"/>
</dbReference>
<dbReference type="PIRSF" id="PIRSF012337">
    <property type="entry name" value="gp45"/>
    <property type="match status" value="1"/>
</dbReference>
<reference evidence="3 4" key="1">
    <citation type="submission" date="2020-02" db="EMBL/GenBank/DDBJ databases">
        <authorList>
            <person name="Yang Z."/>
        </authorList>
    </citation>
    <scope>NUCLEOTIDE SEQUENCE [LARGE SCALE GENOMIC DNA]</scope>
    <source>
        <strain evidence="3 4">HX-7-9</strain>
    </source>
</reference>
<protein>
    <submittedName>
        <fullName evidence="3">Phage baseplate assembly protein V</fullName>
    </submittedName>
</protein>
<proteinExistence type="predicted"/>
<evidence type="ECO:0000313" key="4">
    <source>
        <dbReference type="Proteomes" id="UP000482578"/>
    </source>
</evidence>
<dbReference type="EMBL" id="JAAGAA010000002">
    <property type="protein sequence ID" value="NDV11681.1"/>
    <property type="molecule type" value="Genomic_DNA"/>
</dbReference>
<sequence length="184" mass="19626">MRELAQRLFGLIGRGRVTRANPAAQLQQLQLVLTADELKDEMEHAEPFGFTACPKQGAEALALFLGGDRSNGVVISVSDRRYRVRGLKPGESAAYNAAGHTIVLYEDRIEVTAPRIVLKASAEVVADTPLFKATGRIEAAMDIVDNAAGGGSSLAAVRAAHNDHSHKENNVAGSNTDQPDIKVL</sequence>
<dbReference type="InterPro" id="IPR013046">
    <property type="entry name" value="GpV/Gp45"/>
</dbReference>
<feature type="compositionally biased region" description="Basic and acidic residues" evidence="1">
    <location>
        <begin position="160"/>
        <end position="169"/>
    </location>
</feature>
<organism evidence="3 4">
    <name type="scientific">Crenobacter caeni</name>
    <dbReference type="NCBI Taxonomy" id="2705474"/>
    <lineage>
        <taxon>Bacteria</taxon>
        <taxon>Pseudomonadati</taxon>
        <taxon>Pseudomonadota</taxon>
        <taxon>Betaproteobacteria</taxon>
        <taxon>Neisseriales</taxon>
        <taxon>Neisseriaceae</taxon>
        <taxon>Crenobacter</taxon>
    </lineage>
</organism>
<gene>
    <name evidence="3" type="ORF">GZH52_02565</name>
</gene>
<comment type="caution">
    <text evidence="3">The sequence shown here is derived from an EMBL/GenBank/DDBJ whole genome shotgun (WGS) entry which is preliminary data.</text>
</comment>
<dbReference type="AlphaFoldDB" id="A0A6B2KNL9"/>
<keyword evidence="4" id="KW-1185">Reference proteome</keyword>
<dbReference type="RefSeq" id="WP_163314950.1">
    <property type="nucleotide sequence ID" value="NZ_JAAGAA010000002.1"/>
</dbReference>
<name>A0A6B2KNL9_9NEIS</name>
<feature type="region of interest" description="Disordered" evidence="1">
    <location>
        <begin position="158"/>
        <end position="184"/>
    </location>
</feature>
<accession>A0A6B2KNL9</accession>
<feature type="domain" description="Bacteriophage Mu Gp45 N-terminal" evidence="2">
    <location>
        <begin position="14"/>
        <end position="81"/>
    </location>
</feature>
<evidence type="ECO:0000256" key="1">
    <source>
        <dbReference type="SAM" id="MobiDB-lite"/>
    </source>
</evidence>
<dbReference type="Pfam" id="PF06890">
    <property type="entry name" value="Phage_Mu_Gp45"/>
    <property type="match status" value="1"/>
</dbReference>
<dbReference type="NCBIfam" id="TIGR01644">
    <property type="entry name" value="phage_P2_V"/>
    <property type="match status" value="1"/>
</dbReference>